<name>A0A4U6R1T6_9GAMM</name>
<dbReference type="Proteomes" id="UP000308488">
    <property type="component" value="Unassembled WGS sequence"/>
</dbReference>
<dbReference type="PANTHER" id="PTHR33606:SF3">
    <property type="entry name" value="PROTEIN YCII"/>
    <property type="match status" value="1"/>
</dbReference>
<dbReference type="AlphaFoldDB" id="A0A4U6R1T6"/>
<evidence type="ECO:0000259" key="2">
    <source>
        <dbReference type="Pfam" id="PF03795"/>
    </source>
</evidence>
<feature type="domain" description="YCII-related" evidence="2">
    <location>
        <begin position="1"/>
        <end position="95"/>
    </location>
</feature>
<protein>
    <submittedName>
        <fullName evidence="3">YciI family protein</fullName>
    </submittedName>
</protein>
<comment type="similarity">
    <text evidence="1">Belongs to the YciI family.</text>
</comment>
<accession>A0A4U6R1T6</accession>
<reference evidence="3 4" key="1">
    <citation type="submission" date="2019-05" db="EMBL/GenBank/DDBJ databases">
        <title>Marinobacter panjinensis sp. nov., a moderately halophilic bacterium isolated from sea tidal flat environment.</title>
        <authorList>
            <person name="Yang W."/>
            <person name="An M."/>
            <person name="He W."/>
            <person name="Luo X."/>
            <person name="Zhu L."/>
            <person name="Chen G."/>
            <person name="Zhang Y."/>
            <person name="Wang Y."/>
        </authorList>
    </citation>
    <scope>NUCLEOTIDE SEQUENCE [LARGE SCALE GENOMIC DNA]</scope>
    <source>
        <strain evidence="3 4">PJ-16</strain>
    </source>
</reference>
<evidence type="ECO:0000313" key="3">
    <source>
        <dbReference type="EMBL" id="TKV67480.1"/>
    </source>
</evidence>
<dbReference type="NCBIfam" id="NF008473">
    <property type="entry name" value="PRK11370.1"/>
    <property type="match status" value="1"/>
</dbReference>
<gene>
    <name evidence="3" type="ORF">FDP08_04940</name>
</gene>
<dbReference type="OrthoDB" id="9797014at2"/>
<organism evidence="3 4">
    <name type="scientific">Marinobacter panjinensis</name>
    <dbReference type="NCBI Taxonomy" id="2576384"/>
    <lineage>
        <taxon>Bacteria</taxon>
        <taxon>Pseudomonadati</taxon>
        <taxon>Pseudomonadota</taxon>
        <taxon>Gammaproteobacteria</taxon>
        <taxon>Pseudomonadales</taxon>
        <taxon>Marinobacteraceae</taxon>
        <taxon>Marinobacter</taxon>
    </lineage>
</organism>
<dbReference type="PANTHER" id="PTHR33606">
    <property type="entry name" value="PROTEIN YCII"/>
    <property type="match status" value="1"/>
</dbReference>
<dbReference type="Pfam" id="PF03795">
    <property type="entry name" value="YCII"/>
    <property type="match status" value="1"/>
</dbReference>
<evidence type="ECO:0000313" key="4">
    <source>
        <dbReference type="Proteomes" id="UP000308488"/>
    </source>
</evidence>
<dbReference type="InterPro" id="IPR011008">
    <property type="entry name" value="Dimeric_a/b-barrel"/>
</dbReference>
<proteinExistence type="inferred from homology"/>
<dbReference type="InterPro" id="IPR051807">
    <property type="entry name" value="Sec-metab_biosynth-assoc"/>
</dbReference>
<dbReference type="SUPFAM" id="SSF54909">
    <property type="entry name" value="Dimeric alpha+beta barrel"/>
    <property type="match status" value="1"/>
</dbReference>
<evidence type="ECO:0000256" key="1">
    <source>
        <dbReference type="ARBA" id="ARBA00007689"/>
    </source>
</evidence>
<dbReference type="RefSeq" id="WP_137434896.1">
    <property type="nucleotide sequence ID" value="NZ_JANRHC010000001.1"/>
</dbReference>
<dbReference type="EMBL" id="SZYH01000001">
    <property type="protein sequence ID" value="TKV67480.1"/>
    <property type="molecule type" value="Genomic_DNA"/>
</dbReference>
<sequence length="99" mass="10671">MYYAIISEDVEDSLSLRSSARPDHIARLNALKDEGRLLVAGPHPALDTPEPGDAGFTGSLVIAEFDSLESAQAWADADPYVEAGVYQRVTVKPFKAVLP</sequence>
<dbReference type="InterPro" id="IPR005545">
    <property type="entry name" value="YCII"/>
</dbReference>
<dbReference type="Gene3D" id="3.30.70.1060">
    <property type="entry name" value="Dimeric alpha+beta barrel"/>
    <property type="match status" value="1"/>
</dbReference>
<keyword evidence="4" id="KW-1185">Reference proteome</keyword>
<comment type="caution">
    <text evidence="3">The sequence shown here is derived from an EMBL/GenBank/DDBJ whole genome shotgun (WGS) entry which is preliminary data.</text>
</comment>